<evidence type="ECO:0000259" key="1">
    <source>
        <dbReference type="Pfam" id="PF09356"/>
    </source>
</evidence>
<dbReference type="NCBIfam" id="TIGR02218">
    <property type="entry name" value="phg_TIGR02218"/>
    <property type="match status" value="1"/>
</dbReference>
<accession>A0A1H2SXU0</accession>
<dbReference type="AlphaFoldDB" id="A0A1H2SXU0"/>
<reference evidence="2 3" key="1">
    <citation type="submission" date="2016-10" db="EMBL/GenBank/DDBJ databases">
        <authorList>
            <person name="de Groot N.N."/>
        </authorList>
    </citation>
    <scope>NUCLEOTIDE SEQUENCE [LARGE SCALE GENOMIC DNA]</scope>
    <source>
        <strain evidence="2 3">DSM 17890</strain>
    </source>
</reference>
<proteinExistence type="predicted"/>
<evidence type="ECO:0000313" key="3">
    <source>
        <dbReference type="Proteomes" id="UP000199118"/>
    </source>
</evidence>
<dbReference type="InterPro" id="IPR018964">
    <property type="entry name" value="Phage_phiJL001_Gp84_C"/>
</dbReference>
<dbReference type="Pfam" id="PF09931">
    <property type="entry name" value="Phage_phiJL001_Gp84_N"/>
    <property type="match status" value="1"/>
</dbReference>
<dbReference type="Pfam" id="PF09356">
    <property type="entry name" value="Phage_BR0599"/>
    <property type="match status" value="1"/>
</dbReference>
<dbReference type="STRING" id="356660.SAMN05444336_101799"/>
<dbReference type="RefSeq" id="WP_092679800.1">
    <property type="nucleotide sequence ID" value="NZ_FNMZ01000001.1"/>
</dbReference>
<keyword evidence="3" id="KW-1185">Reference proteome</keyword>
<dbReference type="Proteomes" id="UP000199118">
    <property type="component" value="Unassembled WGS sequence"/>
</dbReference>
<protein>
    <recommendedName>
        <fullName evidence="1">Bacteriophage phiJL001 Gp84 C-terminal domain-containing protein</fullName>
    </recommendedName>
</protein>
<dbReference type="EMBL" id="FNMZ01000001">
    <property type="protein sequence ID" value="SDW35834.1"/>
    <property type="molecule type" value="Genomic_DNA"/>
</dbReference>
<dbReference type="InterPro" id="IPR011928">
    <property type="entry name" value="Phage_phiJL001_Gp84"/>
</dbReference>
<sequence>MREFDLDLATELASEVRTLCRCWTVARKDGVVLGFTDHDLPLSFDEVAFEPETGFARTEMEQTLGLGVDNVEASGALRSEAITETDIARGLYDGAVITQWVVDYRDVERRAKLSVGRAGEIRRGVGAFEMEVLGQAELLNRPSGRIYQRLCDADLGDERCGVDLSGAMNKTGTVEAVQDARRFVVGGNAAGEEAGFFSAGRLEWTSGANAGATATVRSFYAQSGQRVIDLWNTPEAAIELGDGFRVYAGCDKTATTCRAKFANFANFRGFPMIPGEDWLTAYPRSDEDHNGGSLFDG</sequence>
<feature type="domain" description="Bacteriophage phiJL001 Gp84 C-terminal" evidence="1">
    <location>
        <begin position="195"/>
        <end position="277"/>
    </location>
</feature>
<gene>
    <name evidence="2" type="ORF">SAMN05444336_101799</name>
</gene>
<organism evidence="2 3">
    <name type="scientific">Albimonas donghaensis</name>
    <dbReference type="NCBI Taxonomy" id="356660"/>
    <lineage>
        <taxon>Bacteria</taxon>
        <taxon>Pseudomonadati</taxon>
        <taxon>Pseudomonadota</taxon>
        <taxon>Alphaproteobacteria</taxon>
        <taxon>Rhodobacterales</taxon>
        <taxon>Paracoccaceae</taxon>
        <taxon>Albimonas</taxon>
    </lineage>
</organism>
<dbReference type="OrthoDB" id="1633386at2"/>
<name>A0A1H2SXU0_9RHOB</name>
<evidence type="ECO:0000313" key="2">
    <source>
        <dbReference type="EMBL" id="SDW35834.1"/>
    </source>
</evidence>